<feature type="region of interest" description="Disordered" evidence="2">
    <location>
        <begin position="500"/>
        <end position="519"/>
    </location>
</feature>
<dbReference type="AlphaFoldDB" id="A0A8H3V721"/>
<name>A0A8H3V721_VENIN</name>
<proteinExistence type="predicted"/>
<feature type="region of interest" description="Disordered" evidence="2">
    <location>
        <begin position="573"/>
        <end position="593"/>
    </location>
</feature>
<protein>
    <submittedName>
        <fullName evidence="3">Uncharacterized protein</fullName>
    </submittedName>
</protein>
<feature type="compositionally biased region" description="Polar residues" evidence="2">
    <location>
        <begin position="139"/>
        <end position="158"/>
    </location>
</feature>
<feature type="region of interest" description="Disordered" evidence="2">
    <location>
        <begin position="387"/>
        <end position="410"/>
    </location>
</feature>
<evidence type="ECO:0000313" key="3">
    <source>
        <dbReference type="EMBL" id="KAE9982326.1"/>
    </source>
</evidence>
<feature type="compositionally biased region" description="Polar residues" evidence="2">
    <location>
        <begin position="573"/>
        <end position="582"/>
    </location>
</feature>
<feature type="coiled-coil region" evidence="1">
    <location>
        <begin position="282"/>
        <end position="309"/>
    </location>
</feature>
<feature type="region of interest" description="Disordered" evidence="2">
    <location>
        <begin position="459"/>
        <end position="479"/>
    </location>
</feature>
<sequence length="691" mass="77225">MGIINKPHFDFKDFSASSYDIIYHYLRDANEDVPIDIRDAILDTYNDLRYAIQFGESGASPGRAATPSTSSEDSFVADCVPGPLVNIKEPVQFNVSRPESVSSRCSATSELRSLRVHSAGSRRSLGGKSPSGLKRSDSVIDTDSPLSPKRLSTASNSSLRWSSATSPLRYSFSAIDIEGDPPVSPTNLQEPPIRSGSVDLRMQMDGAADNCGPARRQQYPTWLTAKEVTITPIKRPMLAQRHNRKELGMQMDGASDKDDLSKVIQRQLADFDIEQSVASVYAMDHEDEVSQHDHQINHLERQQDGVEQNLWSQRGFPRPQSPAPSAYATTIFTEAESVYDDHEDRPFRRGRDNLSYYEPDVAAPDPNETSSLPAFLPSAFAAKEESSKYLQDGSSAQAVPIRSSSRSDDGKIEVARHWDWEITAHQKADQEASQNAFEMQILRQNHFASDFGRRAEFHDDTRSLYEPPPPSPTLIDEPRQGDFTTRLEQAIRRGAPMLPPFSPAHNSSHNGHVSSLLYSPEYDDDRTPISPRPWIGRSETRWSQMPTVVNSEYLGGRYSLDRDRSGTVLSSTIVNSRPQPDHSSAGLVPQARSADLARRDSSHGLKYNDRLPKIKISKLNRFLVRLLGEPTFDESVELWNKIQERLDSGELNWVDVDSAFEDGKPTSKLGRLRESAIGSIKRRPRSTNTTI</sequence>
<feature type="region of interest" description="Disordered" evidence="2">
    <location>
        <begin position="112"/>
        <end position="158"/>
    </location>
</feature>
<feature type="compositionally biased region" description="Polar residues" evidence="2">
    <location>
        <begin position="504"/>
        <end position="517"/>
    </location>
</feature>
<keyword evidence="1" id="KW-0175">Coiled coil</keyword>
<feature type="compositionally biased region" description="Polar residues" evidence="2">
    <location>
        <begin position="388"/>
        <end position="397"/>
    </location>
</feature>
<accession>A0A8H3V721</accession>
<evidence type="ECO:0000256" key="1">
    <source>
        <dbReference type="SAM" id="Coils"/>
    </source>
</evidence>
<dbReference type="Proteomes" id="UP000447873">
    <property type="component" value="Unassembled WGS sequence"/>
</dbReference>
<organism evidence="3 4">
    <name type="scientific">Venturia inaequalis</name>
    <name type="common">Apple scab fungus</name>
    <dbReference type="NCBI Taxonomy" id="5025"/>
    <lineage>
        <taxon>Eukaryota</taxon>
        <taxon>Fungi</taxon>
        <taxon>Dikarya</taxon>
        <taxon>Ascomycota</taxon>
        <taxon>Pezizomycotina</taxon>
        <taxon>Dothideomycetes</taxon>
        <taxon>Pleosporomycetidae</taxon>
        <taxon>Venturiales</taxon>
        <taxon>Venturiaceae</taxon>
        <taxon>Venturia</taxon>
    </lineage>
</organism>
<gene>
    <name evidence="3" type="ORF">EG328_010986</name>
</gene>
<reference evidence="3 4" key="1">
    <citation type="submission" date="2018-12" db="EMBL/GenBank/DDBJ databases">
        <title>Venturia inaequalis Genome Resource.</title>
        <authorList>
            <person name="Lichtner F.J."/>
        </authorList>
    </citation>
    <scope>NUCLEOTIDE SEQUENCE [LARGE SCALE GENOMIC DNA]</scope>
    <source>
        <strain evidence="3 4">120213</strain>
    </source>
</reference>
<evidence type="ECO:0000313" key="4">
    <source>
        <dbReference type="Proteomes" id="UP000447873"/>
    </source>
</evidence>
<evidence type="ECO:0000256" key="2">
    <source>
        <dbReference type="SAM" id="MobiDB-lite"/>
    </source>
</evidence>
<dbReference type="EMBL" id="WNWS01000077">
    <property type="protein sequence ID" value="KAE9982326.1"/>
    <property type="molecule type" value="Genomic_DNA"/>
</dbReference>
<comment type="caution">
    <text evidence="3">The sequence shown here is derived from an EMBL/GenBank/DDBJ whole genome shotgun (WGS) entry which is preliminary data.</text>
</comment>